<comment type="caution">
    <text evidence="2">The sequence shown here is derived from an EMBL/GenBank/DDBJ whole genome shotgun (WGS) entry which is preliminary data.</text>
</comment>
<dbReference type="AlphaFoldDB" id="A0A1Q5Q626"/>
<protein>
    <recommendedName>
        <fullName evidence="1">DUF4232 domain-containing protein</fullName>
    </recommendedName>
</protein>
<reference evidence="3" key="1">
    <citation type="submission" date="2016-12" db="EMBL/GenBank/DDBJ databases">
        <authorList>
            <person name="Meng X."/>
        </authorList>
    </citation>
    <scope>NUCLEOTIDE SEQUENCE [LARGE SCALE GENOMIC DNA]</scope>
    <source>
        <strain evidence="3">DSM 19116</strain>
    </source>
</reference>
<name>A0A1Q5Q626_9ACTO</name>
<sequence>MLLGAALALSACGGSVPEATPSSTSAANPSRSCLASELIYDLTVPEAGRGEGYVVINIRAAGGGTCQLEGYPKVAFANQAGTSESGLPAQQQPGENARYEVRPGTVVPLVVQLRTQDAVGSPCELQHANGIIVTPPGGEVGTFLEYPTDVCSDMDQPMLKVWPLGVTFDQAYG</sequence>
<accession>A0A1Q5Q626</accession>
<dbReference type="Proteomes" id="UP000185628">
    <property type="component" value="Unassembled WGS sequence"/>
</dbReference>
<dbReference type="Pfam" id="PF14016">
    <property type="entry name" value="DUF4232"/>
    <property type="match status" value="1"/>
</dbReference>
<gene>
    <name evidence="2" type="ORF">BSZ39_00205</name>
</gene>
<dbReference type="EMBL" id="MQVR01000001">
    <property type="protein sequence ID" value="OKL55162.1"/>
    <property type="molecule type" value="Genomic_DNA"/>
</dbReference>
<feature type="domain" description="DUF4232" evidence="1">
    <location>
        <begin position="34"/>
        <end position="161"/>
    </location>
</feature>
<organism evidence="2 3">
    <name type="scientific">Bowdeniella nasicola</name>
    <dbReference type="NCBI Taxonomy" id="208480"/>
    <lineage>
        <taxon>Bacteria</taxon>
        <taxon>Bacillati</taxon>
        <taxon>Actinomycetota</taxon>
        <taxon>Actinomycetes</taxon>
        <taxon>Actinomycetales</taxon>
        <taxon>Actinomycetaceae</taxon>
        <taxon>Bowdeniella</taxon>
    </lineage>
</organism>
<proteinExistence type="predicted"/>
<keyword evidence="3" id="KW-1185">Reference proteome</keyword>
<evidence type="ECO:0000313" key="2">
    <source>
        <dbReference type="EMBL" id="OKL55162.1"/>
    </source>
</evidence>
<evidence type="ECO:0000313" key="3">
    <source>
        <dbReference type="Proteomes" id="UP000185628"/>
    </source>
</evidence>
<evidence type="ECO:0000259" key="1">
    <source>
        <dbReference type="Pfam" id="PF14016"/>
    </source>
</evidence>
<dbReference type="InterPro" id="IPR025326">
    <property type="entry name" value="DUF4232"/>
</dbReference>